<accession>A0A0R2C8S8</accession>
<evidence type="ECO:0000313" key="6">
    <source>
        <dbReference type="EMBL" id="KRM87458.1"/>
    </source>
</evidence>
<evidence type="ECO:0000256" key="3">
    <source>
        <dbReference type="ARBA" id="ARBA00023125"/>
    </source>
</evidence>
<comment type="caution">
    <text evidence="6">The sequence shown here is derived from an EMBL/GenBank/DDBJ whole genome shotgun (WGS) entry which is preliminary data.</text>
</comment>
<dbReference type="AlphaFoldDB" id="A0A0R2C8S8"/>
<comment type="similarity">
    <text evidence="1">Belongs to the LysR transcriptional regulatory family.</text>
</comment>
<dbReference type="OrthoDB" id="79118at2"/>
<evidence type="ECO:0000259" key="5">
    <source>
        <dbReference type="PROSITE" id="PS50931"/>
    </source>
</evidence>
<evidence type="ECO:0000256" key="1">
    <source>
        <dbReference type="ARBA" id="ARBA00009437"/>
    </source>
</evidence>
<organism evidence="6 7">
    <name type="scientific">Lacticaseibacillus thailandensis DSM 22698 = JCM 13996</name>
    <dbReference type="NCBI Taxonomy" id="1423810"/>
    <lineage>
        <taxon>Bacteria</taxon>
        <taxon>Bacillati</taxon>
        <taxon>Bacillota</taxon>
        <taxon>Bacilli</taxon>
        <taxon>Lactobacillales</taxon>
        <taxon>Lactobacillaceae</taxon>
        <taxon>Lacticaseibacillus</taxon>
    </lineage>
</organism>
<dbReference type="Proteomes" id="UP000051789">
    <property type="component" value="Unassembled WGS sequence"/>
</dbReference>
<dbReference type="EMBL" id="AYZK01000002">
    <property type="protein sequence ID" value="KRM87458.1"/>
    <property type="molecule type" value="Genomic_DNA"/>
</dbReference>
<protein>
    <submittedName>
        <fullName evidence="6">LysR family transcriptional regulator</fullName>
    </submittedName>
</protein>
<evidence type="ECO:0000256" key="2">
    <source>
        <dbReference type="ARBA" id="ARBA00023015"/>
    </source>
</evidence>
<name>A0A0R2C8S8_9LACO</name>
<dbReference type="GO" id="GO:0003700">
    <property type="term" value="F:DNA-binding transcription factor activity"/>
    <property type="evidence" value="ECO:0007669"/>
    <property type="project" value="InterPro"/>
</dbReference>
<dbReference type="Gene3D" id="3.40.190.290">
    <property type="match status" value="1"/>
</dbReference>
<evidence type="ECO:0000313" key="7">
    <source>
        <dbReference type="Proteomes" id="UP000051789"/>
    </source>
</evidence>
<dbReference type="InterPro" id="IPR000847">
    <property type="entry name" value="LysR_HTH_N"/>
</dbReference>
<dbReference type="PANTHER" id="PTHR30346:SF28">
    <property type="entry name" value="HTH-TYPE TRANSCRIPTIONAL REGULATOR CYNR"/>
    <property type="match status" value="1"/>
</dbReference>
<gene>
    <name evidence="6" type="ORF">FD19_GL000962</name>
</gene>
<sequence>MIDAYLLEELVVFARVGTLAATAAQLNITQPSVSRGLRKLETMIGVPLFRHEPNRLVLTTTGRFAVHQAEELLARERDFATTVVNFAHQQHRVRVGMTIPGPLAVLRRLTLPDNVEVVDTLFAPTAVTTVLRQRQCAVMLSTAPITATDIDTTTIGVEALRVHLDQFSSLANQTSVSFADLAGESFIVLGAIGPWRDLIQTDIPHAKFMYQSRDAFTELIAHSHFPYFSTNVTMSSVSSVDDRVAVPISDAQARVTVYAHYLRDNANSVASVVDLLRHHWPSA</sequence>
<dbReference type="STRING" id="1423810.FD19_GL000962"/>
<feature type="domain" description="HTH lysR-type" evidence="5">
    <location>
        <begin position="2"/>
        <end position="59"/>
    </location>
</feature>
<dbReference type="GO" id="GO:0003677">
    <property type="term" value="F:DNA binding"/>
    <property type="evidence" value="ECO:0007669"/>
    <property type="project" value="UniProtKB-KW"/>
</dbReference>
<dbReference type="PANTHER" id="PTHR30346">
    <property type="entry name" value="TRANSCRIPTIONAL DUAL REGULATOR HCAR-RELATED"/>
    <property type="match status" value="1"/>
</dbReference>
<reference evidence="6 7" key="1">
    <citation type="journal article" date="2015" name="Genome Announc.">
        <title>Expanding the biotechnology potential of lactobacilli through comparative genomics of 213 strains and associated genera.</title>
        <authorList>
            <person name="Sun Z."/>
            <person name="Harris H.M."/>
            <person name="McCann A."/>
            <person name="Guo C."/>
            <person name="Argimon S."/>
            <person name="Zhang W."/>
            <person name="Yang X."/>
            <person name="Jeffery I.B."/>
            <person name="Cooney J.C."/>
            <person name="Kagawa T.F."/>
            <person name="Liu W."/>
            <person name="Song Y."/>
            <person name="Salvetti E."/>
            <person name="Wrobel A."/>
            <person name="Rasinkangas P."/>
            <person name="Parkhill J."/>
            <person name="Rea M.C."/>
            <person name="O'Sullivan O."/>
            <person name="Ritari J."/>
            <person name="Douillard F.P."/>
            <person name="Paul Ross R."/>
            <person name="Yang R."/>
            <person name="Briner A.E."/>
            <person name="Felis G.E."/>
            <person name="de Vos W.M."/>
            <person name="Barrangou R."/>
            <person name="Klaenhammer T.R."/>
            <person name="Caufield P.W."/>
            <person name="Cui Y."/>
            <person name="Zhang H."/>
            <person name="O'Toole P.W."/>
        </authorList>
    </citation>
    <scope>NUCLEOTIDE SEQUENCE [LARGE SCALE GENOMIC DNA]</scope>
    <source>
        <strain evidence="6 7">DSM 22698</strain>
    </source>
</reference>
<dbReference type="PRINTS" id="PR00039">
    <property type="entry name" value="HTHLYSR"/>
</dbReference>
<dbReference type="SUPFAM" id="SSF53850">
    <property type="entry name" value="Periplasmic binding protein-like II"/>
    <property type="match status" value="1"/>
</dbReference>
<keyword evidence="3" id="KW-0238">DNA-binding</keyword>
<dbReference type="RefSeq" id="WP_054749952.1">
    <property type="nucleotide sequence ID" value="NZ_AYZK01000002.1"/>
</dbReference>
<keyword evidence="7" id="KW-1185">Reference proteome</keyword>
<dbReference type="Pfam" id="PF00126">
    <property type="entry name" value="HTH_1"/>
    <property type="match status" value="1"/>
</dbReference>
<dbReference type="PATRIC" id="fig|1423810.4.peg.987"/>
<dbReference type="PROSITE" id="PS50931">
    <property type="entry name" value="HTH_LYSR"/>
    <property type="match status" value="1"/>
</dbReference>
<proteinExistence type="inferred from homology"/>
<dbReference type="GO" id="GO:0032993">
    <property type="term" value="C:protein-DNA complex"/>
    <property type="evidence" value="ECO:0007669"/>
    <property type="project" value="TreeGrafter"/>
</dbReference>
<dbReference type="SUPFAM" id="SSF46785">
    <property type="entry name" value="Winged helix' DNA-binding domain"/>
    <property type="match status" value="1"/>
</dbReference>
<dbReference type="InterPro" id="IPR036388">
    <property type="entry name" value="WH-like_DNA-bd_sf"/>
</dbReference>
<keyword evidence="4" id="KW-0804">Transcription</keyword>
<dbReference type="Gene3D" id="1.10.10.10">
    <property type="entry name" value="Winged helix-like DNA-binding domain superfamily/Winged helix DNA-binding domain"/>
    <property type="match status" value="1"/>
</dbReference>
<keyword evidence="2" id="KW-0805">Transcription regulation</keyword>
<dbReference type="InterPro" id="IPR036390">
    <property type="entry name" value="WH_DNA-bd_sf"/>
</dbReference>
<evidence type="ECO:0000256" key="4">
    <source>
        <dbReference type="ARBA" id="ARBA00023163"/>
    </source>
</evidence>